<dbReference type="EMBL" id="JAIZAY010000021">
    <property type="protein sequence ID" value="KAJ8021279.1"/>
    <property type="molecule type" value="Genomic_DNA"/>
</dbReference>
<evidence type="ECO:0000313" key="1">
    <source>
        <dbReference type="EMBL" id="KAJ8021279.1"/>
    </source>
</evidence>
<dbReference type="AlphaFoldDB" id="A0A9Q0YG07"/>
<protein>
    <submittedName>
        <fullName evidence="1">Solute carrier family 22 member 22</fullName>
    </submittedName>
</protein>
<sequence>MDFEELLTEVGNFGRFQKIRITLLSLITLPSVFHIYIQTFTAGKSDHWCESWKTDDCIVFNLTTIECESLKRELSIPVTTGSSSDGTVYMQCQKYNVSGLNLETAVISGQNNLTSLEKIPCDEGWIFDKTTFPSSVVYDVSSQFNHTSPKSD</sequence>
<evidence type="ECO:0000313" key="2">
    <source>
        <dbReference type="Proteomes" id="UP001152320"/>
    </source>
</evidence>
<comment type="caution">
    <text evidence="1">The sequence shown here is derived from an EMBL/GenBank/DDBJ whole genome shotgun (WGS) entry which is preliminary data.</text>
</comment>
<keyword evidence="2" id="KW-1185">Reference proteome</keyword>
<dbReference type="Proteomes" id="UP001152320">
    <property type="component" value="Chromosome 21"/>
</dbReference>
<reference evidence="1" key="1">
    <citation type="submission" date="2021-10" db="EMBL/GenBank/DDBJ databases">
        <title>Tropical sea cucumber genome reveals ecological adaptation and Cuvierian tubules defense mechanism.</title>
        <authorList>
            <person name="Chen T."/>
        </authorList>
    </citation>
    <scope>NUCLEOTIDE SEQUENCE</scope>
    <source>
        <strain evidence="1">Nanhai2018</strain>
        <tissue evidence="1">Muscle</tissue>
    </source>
</reference>
<gene>
    <name evidence="1" type="ORF">HOLleu_38431</name>
</gene>
<dbReference type="OrthoDB" id="2544694at2759"/>
<organism evidence="1 2">
    <name type="scientific">Holothuria leucospilota</name>
    <name type="common">Black long sea cucumber</name>
    <name type="synonym">Mertensiothuria leucospilota</name>
    <dbReference type="NCBI Taxonomy" id="206669"/>
    <lineage>
        <taxon>Eukaryota</taxon>
        <taxon>Metazoa</taxon>
        <taxon>Echinodermata</taxon>
        <taxon>Eleutherozoa</taxon>
        <taxon>Echinozoa</taxon>
        <taxon>Holothuroidea</taxon>
        <taxon>Aspidochirotacea</taxon>
        <taxon>Aspidochirotida</taxon>
        <taxon>Holothuriidae</taxon>
        <taxon>Holothuria</taxon>
    </lineage>
</organism>
<name>A0A9Q0YG07_HOLLE</name>
<proteinExistence type="predicted"/>
<accession>A0A9Q0YG07</accession>